<dbReference type="RefSeq" id="WP_211784342.1">
    <property type="nucleotide sequence ID" value="NZ_CP047289.1"/>
</dbReference>
<keyword evidence="3" id="KW-0378">Hydrolase</keyword>
<dbReference type="Pfam" id="PF11741">
    <property type="entry name" value="AMIN"/>
    <property type="match status" value="1"/>
</dbReference>
<dbReference type="InterPro" id="IPR021731">
    <property type="entry name" value="AMIN_dom"/>
</dbReference>
<dbReference type="GO" id="GO:0030288">
    <property type="term" value="C:outer membrane-bounded periplasmic space"/>
    <property type="evidence" value="ECO:0007669"/>
    <property type="project" value="TreeGrafter"/>
</dbReference>
<evidence type="ECO:0000256" key="2">
    <source>
        <dbReference type="ARBA" id="ARBA00011901"/>
    </source>
</evidence>
<dbReference type="PANTHER" id="PTHR30404">
    <property type="entry name" value="N-ACETYLMURAMOYL-L-ALANINE AMIDASE"/>
    <property type="match status" value="1"/>
</dbReference>
<keyword evidence="6" id="KW-1185">Reference proteome</keyword>
<dbReference type="AlphaFoldDB" id="A0A8J8MRR5"/>
<dbReference type="Pfam" id="PF01520">
    <property type="entry name" value="Amidase_3"/>
    <property type="match status" value="1"/>
</dbReference>
<feature type="domain" description="MurNAc-LAA" evidence="4">
    <location>
        <begin position="250"/>
        <end position="405"/>
    </location>
</feature>
<name>A0A8J8MRR5_9RHOB</name>
<dbReference type="InterPro" id="IPR002508">
    <property type="entry name" value="MurNAc-LAA_cat"/>
</dbReference>
<evidence type="ECO:0000256" key="3">
    <source>
        <dbReference type="ARBA" id="ARBA00022801"/>
    </source>
</evidence>
<accession>A0A8J8MRR5</accession>
<comment type="catalytic activity">
    <reaction evidence="1">
        <text>Hydrolyzes the link between N-acetylmuramoyl residues and L-amino acid residues in certain cell-wall glycopeptides.</text>
        <dbReference type="EC" id="3.5.1.28"/>
    </reaction>
</comment>
<organism evidence="5 6">
    <name type="scientific">Falsirhodobacter algicola</name>
    <dbReference type="NCBI Taxonomy" id="2692330"/>
    <lineage>
        <taxon>Bacteria</taxon>
        <taxon>Pseudomonadati</taxon>
        <taxon>Pseudomonadota</taxon>
        <taxon>Alphaproteobacteria</taxon>
        <taxon>Rhodobacterales</taxon>
        <taxon>Paracoccaceae</taxon>
        <taxon>Falsirhodobacter</taxon>
    </lineage>
</organism>
<dbReference type="SUPFAM" id="SSF53187">
    <property type="entry name" value="Zn-dependent exopeptidases"/>
    <property type="match status" value="1"/>
</dbReference>
<evidence type="ECO:0000256" key="1">
    <source>
        <dbReference type="ARBA" id="ARBA00001561"/>
    </source>
</evidence>
<dbReference type="GO" id="GO:0009253">
    <property type="term" value="P:peptidoglycan catabolic process"/>
    <property type="evidence" value="ECO:0007669"/>
    <property type="project" value="InterPro"/>
</dbReference>
<gene>
    <name evidence="5" type="ORF">GR316_01680</name>
</gene>
<dbReference type="EC" id="3.5.1.28" evidence="2"/>
<dbReference type="EMBL" id="CP047289">
    <property type="protein sequence ID" value="QUS35093.1"/>
    <property type="molecule type" value="Genomic_DNA"/>
</dbReference>
<dbReference type="GO" id="GO:0008745">
    <property type="term" value="F:N-acetylmuramoyl-L-alanine amidase activity"/>
    <property type="evidence" value="ECO:0007669"/>
    <property type="project" value="UniProtKB-EC"/>
</dbReference>
<dbReference type="PANTHER" id="PTHR30404:SF0">
    <property type="entry name" value="N-ACETYLMURAMOYL-L-ALANINE AMIDASE AMIC"/>
    <property type="match status" value="1"/>
</dbReference>
<dbReference type="InterPro" id="IPR050695">
    <property type="entry name" value="N-acetylmuramoyl_amidase_3"/>
</dbReference>
<sequence length="420" mass="45064">MAALLLCAGYGRYRRGAGPSARLHGAAGVIRLLVLLWLACAGLAAAQEVPAELDADASRIANRWGGMEVTLTLSHPVPWRARLLADPPRLLMDFRELDFGDTPLRAGSKVRSVTAGKVRSGWSRMVVELDGPYTIRTAEMRTGEGAVLDVRLDSADEADFAAAAGLPEPKMWALPKAAATAPVEGSGPLLVMIDPGHGGIDPGATSGQTLEKTLTLAFANELRTALLRDGTFKVALTREDDSFLPLETRLTLAKEAGAGVFLSIHADALAEGEASGATIYTLSERGSDRAARALSERHDRDDLLAGVDLTQQDDVVAGVLMDLARTETEPRTEMMARAIEAAMQGSGIRMHPNGHQTANFSVLKAPDIPSALIELGFMSSAQDMMRLVDPQWRAQMAHAIVLGLKDWARRDAQIRPLLRR</sequence>
<dbReference type="Gene3D" id="3.40.630.40">
    <property type="entry name" value="Zn-dependent exopeptidases"/>
    <property type="match status" value="1"/>
</dbReference>
<dbReference type="Proteomes" id="UP000679284">
    <property type="component" value="Chromosome"/>
</dbReference>
<evidence type="ECO:0000313" key="6">
    <source>
        <dbReference type="Proteomes" id="UP000679284"/>
    </source>
</evidence>
<dbReference type="CDD" id="cd02696">
    <property type="entry name" value="MurNAc-LAA"/>
    <property type="match status" value="1"/>
</dbReference>
<evidence type="ECO:0000259" key="4">
    <source>
        <dbReference type="SMART" id="SM00646"/>
    </source>
</evidence>
<dbReference type="KEGG" id="fap:GR316_01680"/>
<dbReference type="SMART" id="SM00646">
    <property type="entry name" value="Ami_3"/>
    <property type="match status" value="1"/>
</dbReference>
<evidence type="ECO:0000313" key="5">
    <source>
        <dbReference type="EMBL" id="QUS35093.1"/>
    </source>
</evidence>
<protein>
    <recommendedName>
        <fullName evidence="2">N-acetylmuramoyl-L-alanine amidase</fullName>
        <ecNumber evidence="2">3.5.1.28</ecNumber>
    </recommendedName>
</protein>
<dbReference type="Gene3D" id="2.60.40.3500">
    <property type="match status" value="1"/>
</dbReference>
<proteinExistence type="predicted"/>
<reference evidence="5" key="1">
    <citation type="submission" date="2020-01" db="EMBL/GenBank/DDBJ databases">
        <authorList>
            <person name="Yang Y."/>
            <person name="Kwon Y.M."/>
        </authorList>
    </citation>
    <scope>NUCLEOTIDE SEQUENCE</scope>
    <source>
        <strain evidence="5">PG104</strain>
    </source>
</reference>